<keyword evidence="4" id="KW-1185">Reference proteome</keyword>
<dbReference type="Gene3D" id="1.10.8.1050">
    <property type="entry name" value="Antitoxin VbhA-like"/>
    <property type="match status" value="1"/>
</dbReference>
<feature type="domain" description="Antitoxin VbhA" evidence="2">
    <location>
        <begin position="185"/>
        <end position="231"/>
    </location>
</feature>
<reference evidence="3 4" key="1">
    <citation type="submission" date="2020-08" db="EMBL/GenBank/DDBJ databases">
        <title>Sequencing the genomes of 1000 actinobacteria strains.</title>
        <authorList>
            <person name="Klenk H.-P."/>
        </authorList>
    </citation>
    <scope>NUCLEOTIDE SEQUENCE [LARGE SCALE GENOMIC DNA]</scope>
    <source>
        <strain evidence="3 4">DSM 40483</strain>
    </source>
</reference>
<gene>
    <name evidence="3" type="ORF">BJ965_005518</name>
</gene>
<dbReference type="InterPro" id="IPR010093">
    <property type="entry name" value="SinI_DNA-bd"/>
</dbReference>
<dbReference type="InterPro" id="IPR033788">
    <property type="entry name" value="VbhA-like"/>
</dbReference>
<protein>
    <submittedName>
        <fullName evidence="3">Excisionase family DNA binding protein</fullName>
    </submittedName>
</protein>
<feature type="region of interest" description="Disordered" evidence="1">
    <location>
        <begin position="1"/>
        <end position="69"/>
    </location>
</feature>
<dbReference type="Proteomes" id="UP000565089">
    <property type="component" value="Unassembled WGS sequence"/>
</dbReference>
<dbReference type="RefSeq" id="WP_184912043.1">
    <property type="nucleotide sequence ID" value="NZ_JACHMS010000001.1"/>
</dbReference>
<dbReference type="Pfam" id="PF18495">
    <property type="entry name" value="VbhA"/>
    <property type="match status" value="1"/>
</dbReference>
<proteinExistence type="predicted"/>
<dbReference type="InterPro" id="IPR041535">
    <property type="entry name" value="VbhA"/>
</dbReference>
<evidence type="ECO:0000259" key="2">
    <source>
        <dbReference type="Pfam" id="PF18495"/>
    </source>
</evidence>
<sequence>MPVTHQEQKPAKQKKHPTDDSTTTSSHEIETSRTRKKALRKRPTENPPALRRTQAQRTRKEQRKRSVEEAVPCLRDALTSSAETFHITVAEAGKVTMEVPREALAVLMETMALITSGRAVEVIAKGTELSTIQAAKTLGVSRPHLVTLLDKGVIDFRMVGTHRRVDVASLEGYRRREQNEQAQRRRAAVASAIGSTEAEGLRVSADTTADLDAYARGELDAAALRARTLARYTRKAAE</sequence>
<dbReference type="NCBIfam" id="TIGR01764">
    <property type="entry name" value="excise"/>
    <property type="match status" value="1"/>
</dbReference>
<accession>A0A7W7GIZ3</accession>
<dbReference type="GeneID" id="95797482"/>
<evidence type="ECO:0000313" key="3">
    <source>
        <dbReference type="EMBL" id="MBB4715636.1"/>
    </source>
</evidence>
<dbReference type="EMBL" id="JACHMS010000001">
    <property type="protein sequence ID" value="MBB4715636.1"/>
    <property type="molecule type" value="Genomic_DNA"/>
</dbReference>
<organism evidence="3 4">
    <name type="scientific">Streptomyces luteogriseus</name>
    <dbReference type="NCBI Taxonomy" id="68233"/>
    <lineage>
        <taxon>Bacteria</taxon>
        <taxon>Bacillati</taxon>
        <taxon>Actinomycetota</taxon>
        <taxon>Actinomycetes</taxon>
        <taxon>Kitasatosporales</taxon>
        <taxon>Streptomycetaceae</taxon>
        <taxon>Streptomyces</taxon>
    </lineage>
</organism>
<evidence type="ECO:0000256" key="1">
    <source>
        <dbReference type="SAM" id="MobiDB-lite"/>
    </source>
</evidence>
<dbReference type="AlphaFoldDB" id="A0A7W7GIZ3"/>
<dbReference type="GO" id="GO:0003677">
    <property type="term" value="F:DNA binding"/>
    <property type="evidence" value="ECO:0007669"/>
    <property type="project" value="InterPro"/>
</dbReference>
<name>A0A7W7GIZ3_9ACTN</name>
<dbReference type="InterPro" id="IPR043038">
    <property type="entry name" value="VbhA_sf"/>
</dbReference>
<evidence type="ECO:0000313" key="4">
    <source>
        <dbReference type="Proteomes" id="UP000565089"/>
    </source>
</evidence>
<feature type="compositionally biased region" description="Basic and acidic residues" evidence="1">
    <location>
        <begin position="1"/>
        <end position="10"/>
    </location>
</feature>
<dbReference type="CDD" id="cd11586">
    <property type="entry name" value="VbhA_like"/>
    <property type="match status" value="1"/>
</dbReference>
<comment type="caution">
    <text evidence="3">The sequence shown here is derived from an EMBL/GenBank/DDBJ whole genome shotgun (WGS) entry which is preliminary data.</text>
</comment>